<feature type="region of interest" description="Disordered" evidence="7">
    <location>
        <begin position="118"/>
        <end position="139"/>
    </location>
</feature>
<dbReference type="GO" id="GO:0000976">
    <property type="term" value="F:transcription cis-regulatory region binding"/>
    <property type="evidence" value="ECO:0007669"/>
    <property type="project" value="TreeGrafter"/>
</dbReference>
<dbReference type="GO" id="GO:0006351">
    <property type="term" value="P:DNA-templated transcription"/>
    <property type="evidence" value="ECO:0007669"/>
    <property type="project" value="InterPro"/>
</dbReference>
<dbReference type="PROSITE" id="PS50048">
    <property type="entry name" value="ZN2_CY6_FUNGAL_2"/>
    <property type="match status" value="1"/>
</dbReference>
<dbReference type="GO" id="GO:0000981">
    <property type="term" value="F:DNA-binding transcription factor activity, RNA polymerase II-specific"/>
    <property type="evidence" value="ECO:0007669"/>
    <property type="project" value="InterPro"/>
</dbReference>
<dbReference type="InterPro" id="IPR001138">
    <property type="entry name" value="Zn2Cys6_DnaBD"/>
</dbReference>
<accession>A0A8H7TFK3</accession>
<feature type="domain" description="Zn(2)-C6 fungal-type" evidence="8">
    <location>
        <begin position="32"/>
        <end position="64"/>
    </location>
</feature>
<dbReference type="GO" id="GO:0005634">
    <property type="term" value="C:nucleus"/>
    <property type="evidence" value="ECO:0007669"/>
    <property type="project" value="UniProtKB-SubCell"/>
</dbReference>
<comment type="subcellular location">
    <subcellularLocation>
        <location evidence="1">Nucleus</location>
    </subcellularLocation>
</comment>
<name>A0A8H7TFK3_9HELO</name>
<dbReference type="SMART" id="SM00906">
    <property type="entry name" value="Fungal_trans"/>
    <property type="match status" value="1"/>
</dbReference>
<dbReference type="GO" id="GO:0008270">
    <property type="term" value="F:zinc ion binding"/>
    <property type="evidence" value="ECO:0007669"/>
    <property type="project" value="InterPro"/>
</dbReference>
<dbReference type="Pfam" id="PF04082">
    <property type="entry name" value="Fungal_trans"/>
    <property type="match status" value="1"/>
</dbReference>
<comment type="caution">
    <text evidence="9">The sequence shown here is derived from an EMBL/GenBank/DDBJ whole genome shotgun (WGS) entry which is preliminary data.</text>
</comment>
<dbReference type="OrthoDB" id="4060227at2759"/>
<dbReference type="Proteomes" id="UP000664132">
    <property type="component" value="Unassembled WGS sequence"/>
</dbReference>
<evidence type="ECO:0000256" key="6">
    <source>
        <dbReference type="ARBA" id="ARBA00023242"/>
    </source>
</evidence>
<evidence type="ECO:0000256" key="5">
    <source>
        <dbReference type="ARBA" id="ARBA00023163"/>
    </source>
</evidence>
<keyword evidence="6" id="KW-0539">Nucleus</keyword>
<dbReference type="AlphaFoldDB" id="A0A8H7TFK3"/>
<keyword evidence="4" id="KW-0238">DNA-binding</keyword>
<dbReference type="CDD" id="cd00067">
    <property type="entry name" value="GAL4"/>
    <property type="match status" value="1"/>
</dbReference>
<evidence type="ECO:0000256" key="2">
    <source>
        <dbReference type="ARBA" id="ARBA00022723"/>
    </source>
</evidence>
<evidence type="ECO:0000313" key="10">
    <source>
        <dbReference type="Proteomes" id="UP000664132"/>
    </source>
</evidence>
<feature type="region of interest" description="Disordered" evidence="7">
    <location>
        <begin position="1"/>
        <end position="26"/>
    </location>
</feature>
<keyword evidence="5" id="KW-0804">Transcription</keyword>
<proteinExistence type="predicted"/>
<dbReference type="Gene3D" id="4.10.240.10">
    <property type="entry name" value="Zn(2)-C6 fungal-type DNA-binding domain"/>
    <property type="match status" value="1"/>
</dbReference>
<dbReference type="EMBL" id="JAFJYH010000078">
    <property type="protein sequence ID" value="KAG4420720.1"/>
    <property type="molecule type" value="Genomic_DNA"/>
</dbReference>
<reference evidence="9" key="1">
    <citation type="submission" date="2021-02" db="EMBL/GenBank/DDBJ databases">
        <title>Genome sequence Cadophora malorum strain M34.</title>
        <authorList>
            <person name="Stefanovic E."/>
            <person name="Vu D."/>
            <person name="Scully C."/>
            <person name="Dijksterhuis J."/>
            <person name="Roader J."/>
            <person name="Houbraken J."/>
        </authorList>
    </citation>
    <scope>NUCLEOTIDE SEQUENCE</scope>
    <source>
        <strain evidence="9">M34</strain>
    </source>
</reference>
<dbReference type="InterPro" id="IPR036864">
    <property type="entry name" value="Zn2-C6_fun-type_DNA-bd_sf"/>
</dbReference>
<sequence length="657" mass="73490">MKRRFQEADLGSPSSNDPGIGSDTPIKTKSRACSECKKHKIKCQVDDGQEKCRRCHRQSLPCVTNNSLQKFVQDDTQWKAAAEAQASKFEAAISDVLRHLRLPKLETYGSDRLPAISRPVDTTEATRENSREPDLDGGRIVSAPTDALYEVTRIRTLRSDRPGEKFQKDDLLESDFIARGVLNLDIAESLFESFNHTMNQLLWGGVVMKHPNLESARRSSSLLSAAIVTVAALHIPGRSGALEACYEEFISLVEKSTIKRRCSMDDIRGLCIGAFWLPDLSWRLSGLAVRLAVEMGLHQSLQRISRGLPDSCERPQLWFLLYVCDHQFSTTYGRPSTIYEDASITGFEAFLQYPTTIPGDVRLMSQVALFILHSKVFRQFGTDNDQPVADDHFEHLRQYNIELDQWRNRWAPRCVNNQYVHAYPSKGVTLHYYFAKFQFNSLALRAMNPGNAAYLSTARKESANLAISSAMSTLAFILDEPDIRSNIIGVPLFAHTMLAFSAVFLLKVTLKWRSSPASGFSASPIPGLYINSDAVEDLVGRVITLLQNAVSSEKHLTKHIAGGLSKMLASFRVSLRGSRQTLQQNEQQHQGMVETPLQDDYSAMNAGLPQTDAINSFAMANGSLSDDFGFTFDEAWQDFPATTLDFLTSQWQDSTTF</sequence>
<dbReference type="InterPro" id="IPR051089">
    <property type="entry name" value="prtT"/>
</dbReference>
<dbReference type="CDD" id="cd12148">
    <property type="entry name" value="fungal_TF_MHR"/>
    <property type="match status" value="1"/>
</dbReference>
<dbReference type="Pfam" id="PF00172">
    <property type="entry name" value="Zn_clus"/>
    <property type="match status" value="1"/>
</dbReference>
<evidence type="ECO:0000256" key="3">
    <source>
        <dbReference type="ARBA" id="ARBA00023015"/>
    </source>
</evidence>
<dbReference type="InterPro" id="IPR007219">
    <property type="entry name" value="XnlR_reg_dom"/>
</dbReference>
<dbReference type="PANTHER" id="PTHR31845">
    <property type="entry name" value="FINGER DOMAIN PROTEIN, PUTATIVE-RELATED"/>
    <property type="match status" value="1"/>
</dbReference>
<organism evidence="9 10">
    <name type="scientific">Cadophora malorum</name>
    <dbReference type="NCBI Taxonomy" id="108018"/>
    <lineage>
        <taxon>Eukaryota</taxon>
        <taxon>Fungi</taxon>
        <taxon>Dikarya</taxon>
        <taxon>Ascomycota</taxon>
        <taxon>Pezizomycotina</taxon>
        <taxon>Leotiomycetes</taxon>
        <taxon>Helotiales</taxon>
        <taxon>Ploettnerulaceae</taxon>
        <taxon>Cadophora</taxon>
    </lineage>
</organism>
<protein>
    <recommendedName>
        <fullName evidence="8">Zn(2)-C6 fungal-type domain-containing protein</fullName>
    </recommendedName>
</protein>
<evidence type="ECO:0000259" key="8">
    <source>
        <dbReference type="PROSITE" id="PS50048"/>
    </source>
</evidence>
<keyword evidence="3" id="KW-0805">Transcription regulation</keyword>
<dbReference type="PROSITE" id="PS00463">
    <property type="entry name" value="ZN2_CY6_FUNGAL_1"/>
    <property type="match status" value="1"/>
</dbReference>
<gene>
    <name evidence="9" type="ORF">IFR04_006106</name>
</gene>
<feature type="compositionally biased region" description="Basic and acidic residues" evidence="7">
    <location>
        <begin position="124"/>
        <end position="137"/>
    </location>
</feature>
<evidence type="ECO:0000256" key="7">
    <source>
        <dbReference type="SAM" id="MobiDB-lite"/>
    </source>
</evidence>
<dbReference type="SUPFAM" id="SSF57701">
    <property type="entry name" value="Zn2/Cys6 DNA-binding domain"/>
    <property type="match status" value="1"/>
</dbReference>
<evidence type="ECO:0000256" key="1">
    <source>
        <dbReference type="ARBA" id="ARBA00004123"/>
    </source>
</evidence>
<keyword evidence="2" id="KW-0479">Metal-binding</keyword>
<dbReference type="PANTHER" id="PTHR31845:SF17">
    <property type="entry name" value="ZN(II)2CYS6 TRANSCRIPTION FACTOR (EUROFUNG)"/>
    <property type="match status" value="1"/>
</dbReference>
<keyword evidence="10" id="KW-1185">Reference proteome</keyword>
<evidence type="ECO:0000313" key="9">
    <source>
        <dbReference type="EMBL" id="KAG4420720.1"/>
    </source>
</evidence>
<evidence type="ECO:0000256" key="4">
    <source>
        <dbReference type="ARBA" id="ARBA00023125"/>
    </source>
</evidence>